<dbReference type="Proteomes" id="UP001206895">
    <property type="component" value="Unassembled WGS sequence"/>
</dbReference>
<evidence type="ECO:0000313" key="2">
    <source>
        <dbReference type="Proteomes" id="UP001206895"/>
    </source>
</evidence>
<organism evidence="1 2">
    <name type="scientific">Williamsia maris</name>
    <dbReference type="NCBI Taxonomy" id="72806"/>
    <lineage>
        <taxon>Bacteria</taxon>
        <taxon>Bacillati</taxon>
        <taxon>Actinomycetota</taxon>
        <taxon>Actinomycetes</taxon>
        <taxon>Mycobacteriales</taxon>
        <taxon>Nocardiaceae</taxon>
        <taxon>Williamsia</taxon>
    </lineage>
</organism>
<keyword evidence="2" id="KW-1185">Reference proteome</keyword>
<accession>A0ABT1H9W6</accession>
<reference evidence="1 2" key="1">
    <citation type="submission" date="2022-06" db="EMBL/GenBank/DDBJ databases">
        <title>Genomic Encyclopedia of Archaeal and Bacterial Type Strains, Phase II (KMG-II): from individual species to whole genera.</title>
        <authorList>
            <person name="Goeker M."/>
        </authorList>
    </citation>
    <scope>NUCLEOTIDE SEQUENCE [LARGE SCALE GENOMIC DNA]</scope>
    <source>
        <strain evidence="1 2">DSM 44693</strain>
    </source>
</reference>
<gene>
    <name evidence="1" type="ORF">LX13_000559</name>
</gene>
<proteinExistence type="predicted"/>
<dbReference type="EMBL" id="JAMTCJ010000001">
    <property type="protein sequence ID" value="MCP2174752.1"/>
    <property type="molecule type" value="Genomic_DNA"/>
</dbReference>
<dbReference type="RefSeq" id="WP_343946085.1">
    <property type="nucleotide sequence ID" value="NZ_BAAAJQ010000001.1"/>
</dbReference>
<sequence>MTGAFDTSALGHPQALVTLVEHFDETGLAVAGLPDGWRKVRRDADLLTVSDLWLSESEAELQESLTPSERFVSNAMATAWRLSDLPVPADHLLQFAEAMTLGVPGWELRERVADTRNDHGVVLLGTLASPFGPLVSNAHSVVLPVGDDQYVLAQLAVTARPDRDINLDALRLVP</sequence>
<comment type="caution">
    <text evidence="1">The sequence shown here is derived from an EMBL/GenBank/DDBJ whole genome shotgun (WGS) entry which is preliminary data.</text>
</comment>
<dbReference type="Gene3D" id="3.40.1000.10">
    <property type="entry name" value="Mog1/PsbP, alpha/beta/alpha sandwich"/>
    <property type="match status" value="1"/>
</dbReference>
<name>A0ABT1H9W6_9NOCA</name>
<evidence type="ECO:0000313" key="1">
    <source>
        <dbReference type="EMBL" id="MCP2174752.1"/>
    </source>
</evidence>
<protein>
    <submittedName>
        <fullName evidence="1">Uncharacterized protein</fullName>
    </submittedName>
</protein>